<dbReference type="OrthoDB" id="10253744at2759"/>
<dbReference type="Gene3D" id="3.40.30.10">
    <property type="entry name" value="Glutaredoxin"/>
    <property type="match status" value="1"/>
</dbReference>
<dbReference type="InterPro" id="IPR009737">
    <property type="entry name" value="Aim32/Apd1-like"/>
</dbReference>
<evidence type="ECO:0008006" key="3">
    <source>
        <dbReference type="Google" id="ProtNLM"/>
    </source>
</evidence>
<dbReference type="SUPFAM" id="SSF52833">
    <property type="entry name" value="Thioredoxin-like"/>
    <property type="match status" value="1"/>
</dbReference>
<dbReference type="Pfam" id="PF06999">
    <property type="entry name" value="Suc_Fer-like"/>
    <property type="match status" value="1"/>
</dbReference>
<dbReference type="AlphaFoldDB" id="A0A2A9NXN8"/>
<proteinExistence type="predicted"/>
<name>A0A2A9NXN8_9AGAR</name>
<dbReference type="Proteomes" id="UP000242287">
    <property type="component" value="Unassembled WGS sequence"/>
</dbReference>
<keyword evidence="2" id="KW-1185">Reference proteome</keyword>
<reference evidence="1 2" key="1">
    <citation type="submission" date="2014-02" db="EMBL/GenBank/DDBJ databases">
        <title>Transposable element dynamics among asymbiotic and ectomycorrhizal Amanita fungi.</title>
        <authorList>
            <consortium name="DOE Joint Genome Institute"/>
            <person name="Hess J."/>
            <person name="Skrede I."/>
            <person name="Wolfe B."/>
            <person name="LaButti K."/>
            <person name="Ohm R.A."/>
            <person name="Grigoriev I.V."/>
            <person name="Pringle A."/>
        </authorList>
    </citation>
    <scope>NUCLEOTIDE SEQUENCE [LARGE SCALE GENOMIC DNA]</scope>
    <source>
        <strain evidence="1 2">SKay4041</strain>
    </source>
</reference>
<protein>
    <recommendedName>
        <fullName evidence="3">Sucraseferredoxin-like protein</fullName>
    </recommendedName>
</protein>
<gene>
    <name evidence="1" type="ORF">AMATHDRAFT_2085</name>
</gene>
<dbReference type="InterPro" id="IPR036249">
    <property type="entry name" value="Thioredoxin-like_sf"/>
</dbReference>
<dbReference type="PANTHER" id="PTHR31902:SF14">
    <property type="entry name" value="ACTIN PATCHES DISTAL PROTEIN 1"/>
    <property type="match status" value="1"/>
</dbReference>
<dbReference type="STRING" id="703135.A0A2A9NXN8"/>
<dbReference type="EMBL" id="KZ301978">
    <property type="protein sequence ID" value="PFH52696.1"/>
    <property type="molecule type" value="Genomic_DNA"/>
</dbReference>
<evidence type="ECO:0000313" key="1">
    <source>
        <dbReference type="EMBL" id="PFH52696.1"/>
    </source>
</evidence>
<dbReference type="CDD" id="cd03062">
    <property type="entry name" value="TRX_Fd_Sucrase"/>
    <property type="match status" value="1"/>
</dbReference>
<dbReference type="PANTHER" id="PTHR31902">
    <property type="entry name" value="ACTIN PATCHES DISTAL PROTEIN 1"/>
    <property type="match status" value="1"/>
</dbReference>
<accession>A0A2A9NXN8</accession>
<evidence type="ECO:0000313" key="2">
    <source>
        <dbReference type="Proteomes" id="UP000242287"/>
    </source>
</evidence>
<organism evidence="1 2">
    <name type="scientific">Amanita thiersii Skay4041</name>
    <dbReference type="NCBI Taxonomy" id="703135"/>
    <lineage>
        <taxon>Eukaryota</taxon>
        <taxon>Fungi</taxon>
        <taxon>Dikarya</taxon>
        <taxon>Basidiomycota</taxon>
        <taxon>Agaricomycotina</taxon>
        <taxon>Agaricomycetes</taxon>
        <taxon>Agaricomycetidae</taxon>
        <taxon>Agaricales</taxon>
        <taxon>Pluteineae</taxon>
        <taxon>Amanitaceae</taxon>
        <taxon>Amanita</taxon>
    </lineage>
</organism>
<sequence length="357" mass="39449">MFSLRKLQALVYGQQDELDIVQQQLRASDVPVTSADCRSCPNPCDQGHDGYPARFTIDTDSQMLGSVKPYRRQVFISTGKSDWDREISETEGSLAALLVDVQNSDALKTSPLPQANGKAIRPTTSGIFRSVDSTRISILNGSHHSLSCKDDRDTVLVFPDYKLVSEVHRTKDGAQTLWEAALDPGVGRTGAILEKSSLKSWVIPYACVVLLCSHKRRDNRCAIAAPKLEHAFTQYLEGFGWHVDTDVDASTLHDAPPLEDLDAAIDDMEFQYEELLRQSSSSKRVLIVRSSHVGGHKYAGNCIIYTPQGSCVWYGRVSPHEVESIVVNTIMDGLVLPPLLRGGLNLSRPGCKTLHDW</sequence>